<feature type="transmembrane region" description="Helical" evidence="1">
    <location>
        <begin position="159"/>
        <end position="182"/>
    </location>
</feature>
<organism evidence="2 3">
    <name type="scientific">Terrabacter terrae</name>
    <dbReference type="NCBI Taxonomy" id="318434"/>
    <lineage>
        <taxon>Bacteria</taxon>
        <taxon>Bacillati</taxon>
        <taxon>Actinomycetota</taxon>
        <taxon>Actinomycetes</taxon>
        <taxon>Micrococcales</taxon>
        <taxon>Intrasporangiaceae</taxon>
        <taxon>Terrabacter</taxon>
    </lineage>
</organism>
<feature type="transmembrane region" description="Helical" evidence="1">
    <location>
        <begin position="189"/>
        <end position="207"/>
    </location>
</feature>
<evidence type="ECO:0000313" key="2">
    <source>
        <dbReference type="EMBL" id="GAA2022079.1"/>
    </source>
</evidence>
<keyword evidence="1" id="KW-0472">Membrane</keyword>
<comment type="caution">
    <text evidence="2">The sequence shown here is derived from an EMBL/GenBank/DDBJ whole genome shotgun (WGS) entry which is preliminary data.</text>
</comment>
<keyword evidence="3" id="KW-1185">Reference proteome</keyword>
<keyword evidence="1" id="KW-0812">Transmembrane</keyword>
<proteinExistence type="predicted"/>
<feature type="transmembrane region" description="Helical" evidence="1">
    <location>
        <begin position="346"/>
        <end position="368"/>
    </location>
</feature>
<feature type="transmembrane region" description="Helical" evidence="1">
    <location>
        <begin position="465"/>
        <end position="486"/>
    </location>
</feature>
<feature type="transmembrane region" description="Helical" evidence="1">
    <location>
        <begin position="506"/>
        <end position="529"/>
    </location>
</feature>
<feature type="transmembrane region" description="Helical" evidence="1">
    <location>
        <begin position="397"/>
        <end position="417"/>
    </location>
</feature>
<dbReference type="RefSeq" id="WP_343988083.1">
    <property type="nucleotide sequence ID" value="NZ_BAAANB010000001.1"/>
</dbReference>
<feature type="transmembrane region" description="Helical" evidence="1">
    <location>
        <begin position="296"/>
        <end position="317"/>
    </location>
</feature>
<protein>
    <submittedName>
        <fullName evidence="2">Exporter of polyketide antibiotics</fullName>
    </submittedName>
</protein>
<evidence type="ECO:0000313" key="3">
    <source>
        <dbReference type="Proteomes" id="UP001501285"/>
    </source>
</evidence>
<sequence length="536" mass="54967">MSAVTGTGPLLRLASRRDRVLVPVSVLGLVAFTAGSAKATIDLYPSLAGALAIFAPLIRNPATVALYGPPTSLSLDSFAVYKTILLGGVFLCLLAYIVVRRHTRTEEEAGRLELLGAGVVQRRAPLTAAVTLGTLAVLATAVLSGASLAGLGLDSRGSVAFAVSWVIMGLAWVGVTAVAAQLTETTRGTAAISLGALGVAFLLRALGDTSATDSPGRFVVWLSPLGWGERVSPYGSNDFRPLWLGLAAYVLLVGAAFCLRERRDLGAGLLPARAGHPRGSLGSVSGLTVRLARGTLIGWAVTAVVLGLVVGSIAANIESIDASGSTGDMLRALARAQGSNASLVDVFFASELHIGAYAVAALGISIVTRMRTEETALRAEALLATGATRTRWALSHLLLAVVSTTAVMAVVGLLAGVAATRSAAGPSAISVGGLVEAALVTAPAIWVSVAVAMLLVGVAPRLTGLAWAALIVFLLLGELVPVLRWPEWMTNLSPFGHVPTLPVGDLRWLPLVLLTAVAALVAAAGLLALRRRDIPA</sequence>
<feature type="transmembrane region" description="Helical" evidence="1">
    <location>
        <begin position="437"/>
        <end position="458"/>
    </location>
</feature>
<feature type="transmembrane region" description="Helical" evidence="1">
    <location>
        <begin position="20"/>
        <end position="40"/>
    </location>
</feature>
<dbReference type="Proteomes" id="UP001501285">
    <property type="component" value="Unassembled WGS sequence"/>
</dbReference>
<feature type="transmembrane region" description="Helical" evidence="1">
    <location>
        <begin position="79"/>
        <end position="99"/>
    </location>
</feature>
<feature type="transmembrane region" description="Helical" evidence="1">
    <location>
        <begin position="129"/>
        <end position="153"/>
    </location>
</feature>
<evidence type="ECO:0000256" key="1">
    <source>
        <dbReference type="SAM" id="Phobius"/>
    </source>
</evidence>
<gene>
    <name evidence="2" type="ORF">GCM10009740_08740</name>
</gene>
<keyword evidence="1" id="KW-1133">Transmembrane helix</keyword>
<feature type="transmembrane region" description="Helical" evidence="1">
    <location>
        <begin position="242"/>
        <end position="259"/>
    </location>
</feature>
<dbReference type="EMBL" id="BAAANB010000001">
    <property type="protein sequence ID" value="GAA2022079.1"/>
    <property type="molecule type" value="Genomic_DNA"/>
</dbReference>
<reference evidence="3" key="1">
    <citation type="journal article" date="2019" name="Int. J. Syst. Evol. Microbiol.">
        <title>The Global Catalogue of Microorganisms (GCM) 10K type strain sequencing project: providing services to taxonomists for standard genome sequencing and annotation.</title>
        <authorList>
            <consortium name="The Broad Institute Genomics Platform"/>
            <consortium name="The Broad Institute Genome Sequencing Center for Infectious Disease"/>
            <person name="Wu L."/>
            <person name="Ma J."/>
        </authorList>
    </citation>
    <scope>NUCLEOTIDE SEQUENCE [LARGE SCALE GENOMIC DNA]</scope>
    <source>
        <strain evidence="3">JCM 14283</strain>
    </source>
</reference>
<name>A0ABP5FBC7_9MICO</name>
<accession>A0ABP5FBC7</accession>